<name>A0ABV2R7I2_9CAUL</name>
<protein>
    <submittedName>
        <fullName evidence="1">Uncharacterized protein</fullName>
    </submittedName>
</protein>
<organism evidence="1 2">
    <name type="scientific">Brevundimonas faecalis</name>
    <dbReference type="NCBI Taxonomy" id="947378"/>
    <lineage>
        <taxon>Bacteria</taxon>
        <taxon>Pseudomonadati</taxon>
        <taxon>Pseudomonadota</taxon>
        <taxon>Alphaproteobacteria</taxon>
        <taxon>Caulobacterales</taxon>
        <taxon>Caulobacteraceae</taxon>
        <taxon>Brevundimonas</taxon>
    </lineage>
</organism>
<dbReference type="Proteomes" id="UP001549313">
    <property type="component" value="Unassembled WGS sequence"/>
</dbReference>
<dbReference type="EMBL" id="JBEPTF010000001">
    <property type="protein sequence ID" value="MET4682541.1"/>
    <property type="molecule type" value="Genomic_DNA"/>
</dbReference>
<accession>A0ABV2R7I2</accession>
<keyword evidence="2" id="KW-1185">Reference proteome</keyword>
<sequence length="250" mass="27336">MGYAALAVWAAIQLSATPADQGMARQLDDELGRIAAASSQCHQLGYSVSPFFSEAIEAELSEPKLNSPSPAVREQWVLESMRAHVAEFARLGQAASDGATARERTAEPTHRMVEWLDRACAAATSHIVTRDYITAPANFDRAASRRMMADDILQGAGLASWQTPAIFARGDVFMLLGACSDILPEARLSALSSATMPSADVRTSRERQFYERKYREGVESINQFNFSATQCESRYRTLNAKVPGAGRGRR</sequence>
<evidence type="ECO:0000313" key="1">
    <source>
        <dbReference type="EMBL" id="MET4682541.1"/>
    </source>
</evidence>
<reference evidence="1 2" key="1">
    <citation type="submission" date="2024-06" db="EMBL/GenBank/DDBJ databases">
        <title>Sorghum-associated microbial communities from plants grown in Nebraska, USA.</title>
        <authorList>
            <person name="Schachtman D."/>
        </authorList>
    </citation>
    <scope>NUCLEOTIDE SEQUENCE [LARGE SCALE GENOMIC DNA]</scope>
    <source>
        <strain evidence="1 2">2814</strain>
    </source>
</reference>
<evidence type="ECO:0000313" key="2">
    <source>
        <dbReference type="Proteomes" id="UP001549313"/>
    </source>
</evidence>
<comment type="caution">
    <text evidence="1">The sequence shown here is derived from an EMBL/GenBank/DDBJ whole genome shotgun (WGS) entry which is preliminary data.</text>
</comment>
<proteinExistence type="predicted"/>
<gene>
    <name evidence="1" type="ORF">ABIE19_000450</name>
</gene>
<dbReference type="RefSeq" id="WP_354087488.1">
    <property type="nucleotide sequence ID" value="NZ_JBEPTF010000001.1"/>
</dbReference>